<gene>
    <name evidence="1" type="ORF">SMALB_6110</name>
</gene>
<evidence type="ECO:0000313" key="1">
    <source>
        <dbReference type="EMBL" id="NIY68032.1"/>
    </source>
</evidence>
<dbReference type="AlphaFoldDB" id="A0A7X6B0A2"/>
<sequence length="78" mass="8657">MTQLIPDTTGKTAQFRSEAGFDDMEYLPLMGWAIVIRVRPGQLPEVFFEPVVEDRCHGPIALGDLEEEVGPLTLLDIA</sequence>
<comment type="caution">
    <text evidence="1">The sequence shown here is derived from an EMBL/GenBank/DDBJ whole genome shotgun (WGS) entry which is preliminary data.</text>
</comment>
<organism evidence="1 2">
    <name type="scientific">Streptomyces malaysiensis</name>
    <dbReference type="NCBI Taxonomy" id="92644"/>
    <lineage>
        <taxon>Bacteria</taxon>
        <taxon>Bacillati</taxon>
        <taxon>Actinomycetota</taxon>
        <taxon>Actinomycetes</taxon>
        <taxon>Kitasatosporales</taxon>
        <taxon>Streptomycetaceae</taxon>
        <taxon>Streptomyces</taxon>
        <taxon>Streptomyces violaceusniger group</taxon>
    </lineage>
</organism>
<name>A0A7X6B0A2_STRMQ</name>
<dbReference type="EMBL" id="JAALLH010000001">
    <property type="protein sequence ID" value="NIY68032.1"/>
    <property type="molecule type" value="Genomic_DNA"/>
</dbReference>
<evidence type="ECO:0000313" key="2">
    <source>
        <dbReference type="Proteomes" id="UP000536624"/>
    </source>
</evidence>
<proteinExistence type="predicted"/>
<reference evidence="1 2" key="1">
    <citation type="submission" date="2020-02" db="EMBL/GenBank/DDBJ databases">
        <title>Streptomyces malaysiensis DSM14702 (JHCC583434, PFL_A843) Genome sequencing and assembly.</title>
        <authorList>
            <person name="Samborskyy M."/>
        </authorList>
    </citation>
    <scope>NUCLEOTIDE SEQUENCE [LARGE SCALE GENOMIC DNA]</scope>
    <source>
        <strain evidence="1 2">DSM 14702</strain>
    </source>
</reference>
<dbReference type="Proteomes" id="UP000536624">
    <property type="component" value="Unassembled WGS sequence"/>
</dbReference>
<protein>
    <submittedName>
        <fullName evidence="1">Uncharacterized protein</fullName>
    </submittedName>
</protein>
<accession>A0A7X6B0A2</accession>